<evidence type="ECO:0000256" key="2">
    <source>
        <dbReference type="SAM" id="MobiDB-lite"/>
    </source>
</evidence>
<feature type="compositionally biased region" description="Polar residues" evidence="2">
    <location>
        <begin position="114"/>
        <end position="123"/>
    </location>
</feature>
<dbReference type="Proteomes" id="UP000304947">
    <property type="component" value="Unassembled WGS sequence"/>
</dbReference>
<evidence type="ECO:0000313" key="3">
    <source>
        <dbReference type="EMBL" id="TIA29436.1"/>
    </source>
</evidence>
<sequence length="309" mass="34976">MAYSDPYNTFWAQQTYLFNEIDLLKHHSVDIERQLRRAQGTLANPETKRYDRRKAKWVSNSQQRYLKELERALQQLLQSLSLCQARIAQMHTEASWEADLYGNAQHVHVNPLVDNSTTPTQETYQHEARSTSPDSGFSEPALYAHPFDLDLTQDQSNHVFSHEIQHPLPLTINTQFGQTPAPTQRVTLSPTAEDFTPTPKATHKLISPLAPPFSPFVFAKANPPTPSRPINAVPLFRQPIWSSPSDWSEQVAAEMTPISPTARAEEEGQNNGNKRKYSVAAIELIESRLRHKRQVSDVARGVPVQGCYS</sequence>
<reference evidence="3 4" key="1">
    <citation type="submission" date="2018-10" db="EMBL/GenBank/DDBJ databases">
        <title>Fifty Aureobasidium pullulans genomes reveal a recombining polyextremotolerant generalist.</title>
        <authorList>
            <person name="Gostincar C."/>
            <person name="Turk M."/>
            <person name="Zajc J."/>
            <person name="Gunde-Cimerman N."/>
        </authorList>
    </citation>
    <scope>NUCLEOTIDE SEQUENCE [LARGE SCALE GENOMIC DNA]</scope>
    <source>
        <strain evidence="3 4">EXF-3380</strain>
    </source>
</reference>
<organism evidence="3 4">
    <name type="scientific">Aureobasidium pullulans</name>
    <name type="common">Black yeast</name>
    <name type="synonym">Pullularia pullulans</name>
    <dbReference type="NCBI Taxonomy" id="5580"/>
    <lineage>
        <taxon>Eukaryota</taxon>
        <taxon>Fungi</taxon>
        <taxon>Dikarya</taxon>
        <taxon>Ascomycota</taxon>
        <taxon>Pezizomycotina</taxon>
        <taxon>Dothideomycetes</taxon>
        <taxon>Dothideomycetidae</taxon>
        <taxon>Dothideales</taxon>
        <taxon>Saccotheciaceae</taxon>
        <taxon>Aureobasidium</taxon>
    </lineage>
</organism>
<accession>A0A4T0B5N3</accession>
<feature type="region of interest" description="Disordered" evidence="2">
    <location>
        <begin position="114"/>
        <end position="138"/>
    </location>
</feature>
<dbReference type="EMBL" id="QZBU01003024">
    <property type="protein sequence ID" value="TIA29436.1"/>
    <property type="molecule type" value="Genomic_DNA"/>
</dbReference>
<comment type="caution">
    <text evidence="3">The sequence shown here is derived from an EMBL/GenBank/DDBJ whole genome shotgun (WGS) entry which is preliminary data.</text>
</comment>
<keyword evidence="1" id="KW-0175">Coiled coil</keyword>
<name>A0A4T0B5N3_AURPU</name>
<evidence type="ECO:0000256" key="1">
    <source>
        <dbReference type="SAM" id="Coils"/>
    </source>
</evidence>
<feature type="coiled-coil region" evidence="1">
    <location>
        <begin position="59"/>
        <end position="86"/>
    </location>
</feature>
<protein>
    <submittedName>
        <fullName evidence="3">Uncharacterized protein</fullName>
    </submittedName>
</protein>
<proteinExistence type="predicted"/>
<dbReference type="AlphaFoldDB" id="A0A4T0B5N3"/>
<gene>
    <name evidence="3" type="ORF">D6C83_07295</name>
</gene>
<evidence type="ECO:0000313" key="4">
    <source>
        <dbReference type="Proteomes" id="UP000304947"/>
    </source>
</evidence>